<dbReference type="Proteomes" id="UP000664859">
    <property type="component" value="Unassembled WGS sequence"/>
</dbReference>
<organism evidence="1 2">
    <name type="scientific">Tribonema minus</name>
    <dbReference type="NCBI Taxonomy" id="303371"/>
    <lineage>
        <taxon>Eukaryota</taxon>
        <taxon>Sar</taxon>
        <taxon>Stramenopiles</taxon>
        <taxon>Ochrophyta</taxon>
        <taxon>PX clade</taxon>
        <taxon>Xanthophyceae</taxon>
        <taxon>Tribonematales</taxon>
        <taxon>Tribonemataceae</taxon>
        <taxon>Tribonema</taxon>
    </lineage>
</organism>
<comment type="caution">
    <text evidence="1">The sequence shown here is derived from an EMBL/GenBank/DDBJ whole genome shotgun (WGS) entry which is preliminary data.</text>
</comment>
<proteinExistence type="predicted"/>
<keyword evidence="2" id="KW-1185">Reference proteome</keyword>
<evidence type="ECO:0000313" key="1">
    <source>
        <dbReference type="EMBL" id="KAG5191986.1"/>
    </source>
</evidence>
<sequence length="125" mass="14187">VCLHVRRGDKIATPKNQERYPNLAAETSPEGILATIEPHVPHGSVLFIATNEPQVRTFFDPLREHYEVFTLVHVPDILNPDDFLGSSLAMIDYEVLDKCQQVIPTFYSEHTKGFDQHITLSKSDK</sequence>
<gene>
    <name evidence="1" type="ORF">JKP88DRAFT_230631</name>
</gene>
<evidence type="ECO:0000313" key="2">
    <source>
        <dbReference type="Proteomes" id="UP000664859"/>
    </source>
</evidence>
<protein>
    <recommendedName>
        <fullName evidence="3">Peptide-O-fucosyltransferase</fullName>
    </recommendedName>
</protein>
<dbReference type="OrthoDB" id="1903705at2759"/>
<dbReference type="EMBL" id="JAFCMP010000012">
    <property type="protein sequence ID" value="KAG5191986.1"/>
    <property type="molecule type" value="Genomic_DNA"/>
</dbReference>
<evidence type="ECO:0008006" key="3">
    <source>
        <dbReference type="Google" id="ProtNLM"/>
    </source>
</evidence>
<name>A0A835ZFK4_9STRA</name>
<dbReference type="AlphaFoldDB" id="A0A835ZFK4"/>
<accession>A0A835ZFK4</accession>
<dbReference type="PANTHER" id="PTHR31469:SF8">
    <property type="entry name" value="OS07G0641000 PROTEIN"/>
    <property type="match status" value="1"/>
</dbReference>
<dbReference type="Gene3D" id="3.40.50.11350">
    <property type="match status" value="1"/>
</dbReference>
<reference evidence="1" key="1">
    <citation type="submission" date="2021-02" db="EMBL/GenBank/DDBJ databases">
        <title>First Annotated Genome of the Yellow-green Alga Tribonema minus.</title>
        <authorList>
            <person name="Mahan K.M."/>
        </authorList>
    </citation>
    <scope>NUCLEOTIDE SEQUENCE</scope>
    <source>
        <strain evidence="1">UTEX B ZZ1240</strain>
    </source>
</reference>
<feature type="non-terminal residue" evidence="1">
    <location>
        <position position="1"/>
    </location>
</feature>
<dbReference type="PANTHER" id="PTHR31469">
    <property type="entry name" value="OS07G0633600 PROTEIN"/>
    <property type="match status" value="1"/>
</dbReference>